<dbReference type="Proteomes" id="UP001652660">
    <property type="component" value="Chromosome 6c"/>
</dbReference>
<dbReference type="GO" id="GO:0000723">
    <property type="term" value="P:telomere maintenance"/>
    <property type="evidence" value="ECO:0007669"/>
    <property type="project" value="TreeGrafter"/>
</dbReference>
<evidence type="ECO:0000256" key="7">
    <source>
        <dbReference type="SAM" id="MobiDB-lite"/>
    </source>
</evidence>
<keyword evidence="4" id="KW-0779">Telomere</keyword>
<keyword evidence="6" id="KW-0131">Cell cycle</keyword>
<evidence type="ECO:0000256" key="2">
    <source>
        <dbReference type="ARBA" id="ARBA00004574"/>
    </source>
</evidence>
<dbReference type="GO" id="GO:0000781">
    <property type="term" value="C:chromosome, telomeric region"/>
    <property type="evidence" value="ECO:0007669"/>
    <property type="project" value="UniProtKB-SubCell"/>
</dbReference>
<feature type="region of interest" description="Disordered" evidence="7">
    <location>
        <begin position="1070"/>
        <end position="1107"/>
    </location>
</feature>
<dbReference type="PANTHER" id="PTHR22928">
    <property type="entry name" value="TELOMERE-ASSOCIATED PROTEIN RIF1"/>
    <property type="match status" value="1"/>
</dbReference>
<evidence type="ECO:0000256" key="5">
    <source>
        <dbReference type="ARBA" id="ARBA00023242"/>
    </source>
</evidence>
<protein>
    <recommendedName>
        <fullName evidence="8">Telomere-associated protein Rif1 N-terminal domain-containing protein</fullName>
    </recommendedName>
</protein>
<keyword evidence="9" id="KW-1185">Reference proteome</keyword>
<keyword evidence="3" id="KW-0158">Chromosome</keyword>
<dbReference type="PANTHER" id="PTHR22928:SF3">
    <property type="entry name" value="TELOMERE-ASSOCIATED PROTEIN RIF1"/>
    <property type="match status" value="1"/>
</dbReference>
<sequence length="1122" mass="126485">MANLRDQLEEIKAMLGARNSSSNPQKPHKSNAYSTLLSLQEQATTTNDDSSSFIQLLGDSANILVSSFGTDILDNDEEIAAQALKCLGFMIYHPSIVPMITGDNAHMILESLFKVITTTRIKSVCNLGVWCISIQQFSAAILDSHFDSLLRIIIYALDNPIGSISITFEAMQSVIKLATLWGEKMRHVSNVWAPPIYRRLVSADKREREITERCLLKVRYLICPTPVTLSKTILLDVKKKLLPAMKELLNLGLKIETMRAWGWYIRFIGPSAMKSKDLVNEMLKLPEQAFSDSDPQVQIAALVAWEAMIDALVLLPVQASEIDAIQICDKPRVKISSWDNYQTDGDRYLKKLKLIMTPLIGITSSKCHLSVHVACLNTWSYLLHKLETSISSDLVIKSVWEPILELILRHGPDNQSVWLWNICLDVLDAFTSARTANSNGGMHNLEKSRLLEKSSACSRKQYAIKWSPWNLSQLDFFIKMIDIVINQASNAAVSLEFRKLAQNAALKLFRSLLRAVQGAVKCISVPYDEIMLCLNTTFTFLKKICEKVTSEDNCFVDFSHASLQLLELVAEEIEPLILESPLYRTALDLKCLDELEPVCKFRSSCEPGLWLISNMDMVSPIVYLSVLYFSVAVKLTSKASDCKSITDRMCRHVKLSLCSHGTLDILSVCVGLLYKYGAFDCLGIWKGLANGLKDYLDDKRNPSLFKMGSKNHGCAVVFHLLSYPFAACSHLQSQQRLQDIIEVWRQLYVSVHRDSPLQCSTDLNFSENLFAILDEYLNDITVTIDSRAKFQQRDKNQDFDMLLLIGNVISCVMEQFVSEVRFIRSTMSNGNNRTSSIFKTSLGFALRFLKLAFAEKETIVPMIQALSSRLFSTLIQFADSLQLKEDIVAFIEAMTSPLLEWLSLVAVNDQKTTDQLQLLWTKVLNSLRKSRPSIKFDSEFLKFQSSLLEKTLDHWNVTISENTINFWNSTYGEQVLLEYPHNLLPVLDKLSRNGKINICKSVLAISGKNGSGVTSNISPQRYSVTPRVNSCSKRVELVGDAMNDLQGENKLHLRSKRKRPDLTEHQKEVRQAQQGRARDCNGHGPGVLTYTSADFSQTNEESQESQGIRDADSILEMLRSVP</sequence>
<evidence type="ECO:0000256" key="6">
    <source>
        <dbReference type="ARBA" id="ARBA00023306"/>
    </source>
</evidence>
<feature type="compositionally biased region" description="Basic and acidic residues" evidence="7">
    <location>
        <begin position="1070"/>
        <end position="1081"/>
    </location>
</feature>
<evidence type="ECO:0000256" key="1">
    <source>
        <dbReference type="ARBA" id="ARBA00004123"/>
    </source>
</evidence>
<dbReference type="SUPFAM" id="SSF48371">
    <property type="entry name" value="ARM repeat"/>
    <property type="match status" value="1"/>
</dbReference>
<evidence type="ECO:0000313" key="10">
    <source>
        <dbReference type="RefSeq" id="XP_027065591.2"/>
    </source>
</evidence>
<gene>
    <name evidence="10" type="primary">LOC113691585</name>
</gene>
<feature type="compositionally biased region" description="Polar residues" evidence="7">
    <location>
        <begin position="1089"/>
        <end position="1106"/>
    </location>
</feature>
<dbReference type="AlphaFoldDB" id="A0A6P6SIF4"/>
<evidence type="ECO:0000256" key="3">
    <source>
        <dbReference type="ARBA" id="ARBA00022454"/>
    </source>
</evidence>
<dbReference type="Pfam" id="PF12231">
    <property type="entry name" value="Rif1_N"/>
    <property type="match status" value="1"/>
</dbReference>
<accession>A0A6P6SIF4</accession>
<dbReference type="Gene3D" id="1.25.10.10">
    <property type="entry name" value="Leucine-rich Repeat Variant"/>
    <property type="match status" value="1"/>
</dbReference>
<dbReference type="RefSeq" id="XP_027065591.2">
    <property type="nucleotide sequence ID" value="XM_027209790.2"/>
</dbReference>
<dbReference type="InterPro" id="IPR016024">
    <property type="entry name" value="ARM-type_fold"/>
</dbReference>
<dbReference type="GeneID" id="113691585"/>
<evidence type="ECO:0000256" key="4">
    <source>
        <dbReference type="ARBA" id="ARBA00022895"/>
    </source>
</evidence>
<dbReference type="InterPro" id="IPR011989">
    <property type="entry name" value="ARM-like"/>
</dbReference>
<dbReference type="InterPro" id="IPR022031">
    <property type="entry name" value="Rif1_N"/>
</dbReference>
<organism evidence="9 10">
    <name type="scientific">Coffea arabica</name>
    <name type="common">Arabian coffee</name>
    <dbReference type="NCBI Taxonomy" id="13443"/>
    <lineage>
        <taxon>Eukaryota</taxon>
        <taxon>Viridiplantae</taxon>
        <taxon>Streptophyta</taxon>
        <taxon>Embryophyta</taxon>
        <taxon>Tracheophyta</taxon>
        <taxon>Spermatophyta</taxon>
        <taxon>Magnoliopsida</taxon>
        <taxon>eudicotyledons</taxon>
        <taxon>Gunneridae</taxon>
        <taxon>Pentapetalae</taxon>
        <taxon>asterids</taxon>
        <taxon>lamiids</taxon>
        <taxon>Gentianales</taxon>
        <taxon>Rubiaceae</taxon>
        <taxon>Ixoroideae</taxon>
        <taxon>Gardenieae complex</taxon>
        <taxon>Bertiereae - Coffeeae clade</taxon>
        <taxon>Coffeeae</taxon>
        <taxon>Coffea</taxon>
    </lineage>
</organism>
<evidence type="ECO:0000313" key="9">
    <source>
        <dbReference type="Proteomes" id="UP001652660"/>
    </source>
</evidence>
<evidence type="ECO:0000259" key="8">
    <source>
        <dbReference type="Pfam" id="PF12231"/>
    </source>
</evidence>
<proteinExistence type="predicted"/>
<comment type="subcellular location">
    <subcellularLocation>
        <location evidence="2">Chromosome</location>
        <location evidence="2">Telomere</location>
    </subcellularLocation>
    <subcellularLocation>
        <location evidence="1">Nucleus</location>
    </subcellularLocation>
</comment>
<name>A0A6P6SIF4_COFAR</name>
<dbReference type="GO" id="GO:0005634">
    <property type="term" value="C:nucleus"/>
    <property type="evidence" value="ECO:0007669"/>
    <property type="project" value="UniProtKB-SubCell"/>
</dbReference>
<feature type="domain" description="Telomere-associated protein Rif1 N-terminal" evidence="8">
    <location>
        <begin position="25"/>
        <end position="312"/>
    </location>
</feature>
<dbReference type="OrthoDB" id="5399929at2759"/>
<reference evidence="10" key="2">
    <citation type="submission" date="2025-08" db="UniProtKB">
        <authorList>
            <consortium name="RefSeq"/>
        </authorList>
    </citation>
    <scope>IDENTIFICATION</scope>
    <source>
        <tissue evidence="10">Leaves</tissue>
    </source>
</reference>
<reference evidence="9" key="1">
    <citation type="journal article" date="2025" name="Foods">
        <title>Unveiling the Microbial Signatures of Arabica Coffee Cherries: Insights into Ripeness Specific Diversity, Functional Traits, and Implications for Quality and Safety.</title>
        <authorList>
            <consortium name="RefSeq"/>
            <person name="Tenea G.N."/>
            <person name="Cifuentes V."/>
            <person name="Reyes P."/>
            <person name="Cevallos-Vallejos M."/>
        </authorList>
    </citation>
    <scope>NUCLEOTIDE SEQUENCE [LARGE SCALE GENOMIC DNA]</scope>
</reference>
<keyword evidence="5" id="KW-0539">Nucleus</keyword>